<feature type="region of interest" description="Disordered" evidence="1">
    <location>
        <begin position="95"/>
        <end position="178"/>
    </location>
</feature>
<name>A0A0M3J059_ANISI</name>
<reference evidence="2" key="1">
    <citation type="submission" date="2017-02" db="UniProtKB">
        <authorList>
            <consortium name="WormBaseParasite"/>
        </authorList>
    </citation>
    <scope>IDENTIFICATION</scope>
</reference>
<organism evidence="2">
    <name type="scientific">Anisakis simplex</name>
    <name type="common">Herring worm</name>
    <dbReference type="NCBI Taxonomy" id="6269"/>
    <lineage>
        <taxon>Eukaryota</taxon>
        <taxon>Metazoa</taxon>
        <taxon>Ecdysozoa</taxon>
        <taxon>Nematoda</taxon>
        <taxon>Chromadorea</taxon>
        <taxon>Rhabditida</taxon>
        <taxon>Spirurina</taxon>
        <taxon>Ascaridomorpha</taxon>
        <taxon>Ascaridoidea</taxon>
        <taxon>Anisakidae</taxon>
        <taxon>Anisakis</taxon>
        <taxon>Anisakis simplex complex</taxon>
    </lineage>
</organism>
<feature type="compositionally biased region" description="Polar residues" evidence="1">
    <location>
        <begin position="143"/>
        <end position="165"/>
    </location>
</feature>
<dbReference type="AlphaFoldDB" id="A0A0M3J059"/>
<feature type="region of interest" description="Disordered" evidence="1">
    <location>
        <begin position="351"/>
        <end position="370"/>
    </location>
</feature>
<feature type="compositionally biased region" description="Low complexity" evidence="1">
    <location>
        <begin position="132"/>
        <end position="142"/>
    </location>
</feature>
<dbReference type="WBParaSite" id="ASIM_0000089501-mRNA-1">
    <property type="protein sequence ID" value="ASIM_0000089501-mRNA-1"/>
    <property type="gene ID" value="ASIM_0000089501"/>
</dbReference>
<evidence type="ECO:0000313" key="2">
    <source>
        <dbReference type="WBParaSite" id="ASIM_0000089501-mRNA-1"/>
    </source>
</evidence>
<evidence type="ECO:0000256" key="1">
    <source>
        <dbReference type="SAM" id="MobiDB-lite"/>
    </source>
</evidence>
<feature type="compositionally biased region" description="Polar residues" evidence="1">
    <location>
        <begin position="117"/>
        <end position="131"/>
    </location>
</feature>
<sequence>LCRYRLNVQYEWGEFESVDRVFVFNSKMANEAIGGVQENKYESIVAWHEANCQPSTSTAPQQNQFILNDSQPQQQPQPIKTKRKSNFVKVKEFQQEMRLRSPSSTNGIAPPPPVSGMSVTSSNSPITSRPESSTSSRNIDSSRFISPSNYEQLSEKNNPPTSSSDLLMPNDDVDINSDNPLRRMERMTQDSLFEPPSKVIRTTSNENSHPARRDQERNAKLEKMRTLEQQILIDKARSEWDRMVHEHEAIKMAQNGCVAAVAYQQQMIQRQHRAAPPIAAYPQPPLPSPVSSQYPVAQPHMIGPPAVAAAAPPPHMQHPAYRRPSYPPQQIPPSQGLSPIAPQNGTTAAMMNGGGIPVSAPPGMPMSQPLRPSLNPPPYSLHLPPDGGYMSCGGYPSNVAIPSQGYPPPPANMSSPTVSPAYSPMYPPMNPNPMPPRGYPVYPQQGMRPVYADKMMAPEMWPQQFPQPLGNLEARIPSQKIQYHPNGTVLDDGMGENIVNMNQMYG</sequence>
<feature type="region of interest" description="Disordered" evidence="1">
    <location>
        <begin position="307"/>
        <end position="331"/>
    </location>
</feature>
<accession>A0A0M3J059</accession>
<proteinExistence type="predicted"/>
<protein>
    <submittedName>
        <fullName evidence="2">C2H2-type domain-containing protein</fullName>
    </submittedName>
</protein>